<comment type="caution">
    <text evidence="2">The sequence shown here is derived from an EMBL/GenBank/DDBJ whole genome shotgun (WGS) entry which is preliminary data.</text>
</comment>
<dbReference type="RefSeq" id="WP_210095674.1">
    <property type="nucleotide sequence ID" value="NZ_DMBX01000049.1"/>
</dbReference>
<proteinExistence type="predicted"/>
<sequence>MIKIHTMTPFHHQYQRPQPMVAPKAATNAKAATFQEILNQKMKEATKGHQAKR</sequence>
<dbReference type="GeneID" id="95407654"/>
<keyword evidence="3" id="KW-1185">Reference proteome</keyword>
<reference evidence="2 3" key="1">
    <citation type="submission" date="2021-03" db="EMBL/GenBank/DDBJ databases">
        <title>Genomic Encyclopedia of Type Strains, Phase IV (KMG-IV): sequencing the most valuable type-strain genomes for metagenomic binning, comparative biology and taxonomic classification.</title>
        <authorList>
            <person name="Goeker M."/>
        </authorList>
    </citation>
    <scope>NUCLEOTIDE SEQUENCE [LARGE SCALE GENOMIC DNA]</scope>
    <source>
        <strain evidence="2 3">DSM 15596</strain>
    </source>
</reference>
<organism evidence="2 3">
    <name type="scientific">Paenibacillus lactis</name>
    <dbReference type="NCBI Taxonomy" id="228574"/>
    <lineage>
        <taxon>Bacteria</taxon>
        <taxon>Bacillati</taxon>
        <taxon>Bacillota</taxon>
        <taxon>Bacilli</taxon>
        <taxon>Bacillales</taxon>
        <taxon>Paenibacillaceae</taxon>
        <taxon>Paenibacillus</taxon>
    </lineage>
</organism>
<dbReference type="Proteomes" id="UP000706926">
    <property type="component" value="Unassembled WGS sequence"/>
</dbReference>
<feature type="region of interest" description="Disordered" evidence="1">
    <location>
        <begin position="1"/>
        <end position="27"/>
    </location>
</feature>
<accession>A0ABS4FK95</accession>
<name>A0ABS4FK95_9BACL</name>
<dbReference type="EMBL" id="JAGGKI010000028">
    <property type="protein sequence ID" value="MBP1896677.1"/>
    <property type="molecule type" value="Genomic_DNA"/>
</dbReference>
<gene>
    <name evidence="2" type="ORF">J2Z18_005810</name>
</gene>
<evidence type="ECO:0000313" key="2">
    <source>
        <dbReference type="EMBL" id="MBP1896677.1"/>
    </source>
</evidence>
<evidence type="ECO:0000313" key="3">
    <source>
        <dbReference type="Proteomes" id="UP000706926"/>
    </source>
</evidence>
<protein>
    <submittedName>
        <fullName evidence="2">Uncharacterized protein</fullName>
    </submittedName>
</protein>
<evidence type="ECO:0000256" key="1">
    <source>
        <dbReference type="SAM" id="MobiDB-lite"/>
    </source>
</evidence>